<dbReference type="PANTHER" id="PTHR10098:SF112">
    <property type="entry name" value="SLR0380 PROTEIN"/>
    <property type="match status" value="1"/>
</dbReference>
<dbReference type="STRING" id="203124.Tery_0570"/>
<dbReference type="EMBL" id="CP000393">
    <property type="protein sequence ID" value="ABG50016.1"/>
    <property type="molecule type" value="Genomic_DNA"/>
</dbReference>
<feature type="region of interest" description="Disordered" evidence="3">
    <location>
        <begin position="3029"/>
        <end position="3107"/>
    </location>
</feature>
<dbReference type="OrthoDB" id="433405at2"/>
<feature type="compositionally biased region" description="Acidic residues" evidence="3">
    <location>
        <begin position="459"/>
        <end position="489"/>
    </location>
</feature>
<dbReference type="eggNOG" id="COG3210">
    <property type="taxonomic scope" value="Bacteria"/>
</dbReference>
<sequence length="3535" mass="367027">MKPNSSKLCTIKALSLILGTLATTPANSQPITPAKDGTNTTVTPQGQQFNIKGGTRSGANVFHSFDKFNVHSGQTANFVTTPDTRNVLGRVKGGASYINGLIQVLGSSSNLFLMNPAGIMFGPNASLNVPASFSVTTATGIGFDQNNFWFKAMGTNDYSNLLGSPSGYRFDVSKPGSIVNEGSLTLNSGENLTLLGGTVVNTGELSSPGGNITVTAVEGGSTLKISQPGHLLSLEVPLEDGENISNIDPLSLPELLAGGGDVVEATSVIVKENGDVVLTGSNTMVAETPGTATISGKIDVSTTASSLQNEGGASFGSQVNVWGDRVALIDTNIKADGKNGGGTVLIGGDFQGLGIVPNSQHTFVNNNSFISADAITNGDGGQVRIWSDGITNFAGNISAKGGTSSGNGGLVKIGGKEQLIFDGKVDVTAALGTEGTILLDPESVTVGEDNSEGEKEIVEDNSEVSETENTDNYDGEIIEDNSEVSETENTDNSTTKNTDNLEDKETENPLDPFAADENSDVTISADNLGELSGNVIIDADNDITINERIETDSSVELKAGRSININADIDTKSGNGNIDLLGNNDEMNLANRSDGKASINQLDGTILNAGSGGINIKLGSLGEVGDINLGNLRTTGKVLVDANGGNIVRVSENSLINAGSVLFRTSGNGGIGFVGEPLRLDVQNLEAVSGSGGVFFDVGNVNIGGVSEDVDGIATFGGDVDIKSAGNVTLNETISSNEVVENNSEATSTENTEVVDGGGGINIEAAGDIVATGSGIKGGGEAVSLSGTNIRINDEFDETSGDADVKLSATNDIVVEDIEDDALEFMPGRGKIEFRADLDGDGFGLVEMLDNKPDVGSNPDVFDNGADTIKTNGRGLTIAGAGLVLGNVDTSWLPVYSGGELLKAIDVDEGGPIPPGVEDKSGLISEEDFDWSSSGVDDEGRYYGGKITIDGQSYNVYYDGYDDEKKVSKYTINGQSYYQAGVEGKLYYVPATKTWEDTATFTFTVDGDLGTVKNIDVRFSAAHTYNKQLEVSLESPQKTKVQLFTGVGSYGGENFQDTVLDDNASRSIDNGLAPFDGTYRPQGSLADFNGENPNGTWTLTVKDTNIEYGNGTLYRAGETAHWGTTAIGTQLLLRNPLVQIAAGGNGGAINLEATHGDISVGNIRSLSETANGGRIDLNANKDIISGLINSSSERGNGGDVNLNAISGEISTFSLDTSSFDGDGGSVEMKALGDITTKAEMMTDSGEFFVDDYGYVENTSGGGGNAGNIKIESTEGSIDTKAGSISAGSVSGNGGAIDLDAGGDIKTENLYPGSYSRSGNSGNGGAIDLDAGGDIKTENLYPGSYSRSGNSGNGGAIDLDAGGDIKTENLYPGSYSRSGNSGNGGAIDLDAGGDITTQYLYSSSYSESGNSGNGGAIDLDAGGDIKTENLYPGSDSSSGNSGNGGAIDLDAGGDITTQYLYSGSDSWEDNSYSGSYSGSGKSGNGGAIDLDAGGDITTQDLDSRSFSYGGDSGNGGDITLNAKQINPPEDGNAEKLTIYTFSVGSTDSKKAGDVNITTNNLSNTDILTLSSHSESGKVTIKSKTQEPLQIKDSSIITSEQVTVEIFGEQIQIETGNTQSGDVFINSDGDLNLNNVTIESDTKSNQAAGDVNIYSRGNITLENTDIISTTNSQGNAGQITLETNENIELTNNSKILANTEGTGNAGQINIEANNLILDQNTKLITETARAGNPGDIKIQANTIDIGEGAKASTTVLTGSTSTGEGGNITINTNKLNVTGKLGIFAETEASKNAGILRISPYKNNPDLDITFKNDGFISASTSSTGNGGNIFIKAPENINITGQGFIATKTSGTGNAGIIDIKTNNLRISNGVKINASTEDQGNAGAIKINTTDFTLKKGTSLTTETNSAGLAGNIEINTKKLTIGQNAQISATALEGASNKEAGGNITINANNLDISGKLGIFAETAGESPAGTLTLNPYKNNPNLNIEFKQQGFISARTTSSGNGGNINIQAPEKINITGDGKISAETTGSGNAGTINIQTENLNLSEQVAISAETNSQGQAGNIEINSQTVTIGKGTEISATAGKKATSTGDGGNITINTNDLEISGKLGIFAETKGASNAGTLTITPYKTNPDLNSKTDPNINITFTDQGFISASTKSLGKGGDINILAPENINITGDGRITVEAKGSGDAGIINIETKNLTIAENTKISASTSDSGNGGEIKINSSETFQQQGRILTETTGTGDGGIINIEAGEITAPNSKISAKSTGAGNAGTIDITAQGDITTGVVTSAAKNKRETADGGSISITSQQGKINATRAIQSFSEGGNAGNVTLKAQTDITANTISSHGKQEGGQITIRSETGNIDTSSGKFLANYSGGGDAGDITMEAPQGNITTNNIYSYADGDGGQINIKAGNNINIEANSNIISASEPPSEGNSDKQGKGGDITLEAGNNINTTAANIYSGANEGDTGQIDITADNAIETGKIDLASGFVRQETKVNQNLVLIPKPGEPATKGKAGDIRLRSRNSTIDTTGGTINSRSPDGTGDIIINAKGNISTGKLEASALNPDNPTTGGDVNITSEQGEINATQNIETFSEKGTAGDVNITAAGHINTNTIRSDGMEQGGDINIRSDSESSIDAAGALQTYSDAGTAGNVNLTSPGNVNISGIRSEGMEQGGDITLKSQGGEINSTGDIDSYSKQGKGGYVKVDAPERVNLANVSSYGMTESGDLITQSQQAEVNTGNVTTQASEGKSGRIVINGTEVGTGNLSSIAGTSAGEINVEATDGSIATYDIEMTSGGTLGALTLRAPENINTGDIRQKAGEGDANANIFSGGNQTTGNISQEAGNNTNLNQNAGENINAGNIEQNAGNNTNLNQTAGENINAGNIEQNAGNNTNLNQTAGENINVGNIEQNAGNNTNLNQTAGENINTGDIEQNAGNNTNLNQTAGENINTGDIEQNAGNNTNLNQTAGENINTGDIEQNASNNTSIYQIAEGEINTPVINQTFGNETTLNQISVRDVNTPVISNNNIPNNQGLNQENFSNNNNNNIENNSTTNSSNNKNISSTLTQSQRSELISTSTPSNNNQTTNTNTAQEQTESSINSTTDTQKILNIIDTVNTNSLTVATGSDQVITMLEQNLTNEYSNYFGTDFKEQFINQKTPREILTDMAAKTGKESAVVYINAYPEELQIILYTKDGQPILKTIPEANRKKLEKVVINFLKLTTSPAYRDFNSYLSPAKQLYDWFIAPISAELEAANIDTLLFSMGEGLRILPVAALHDGKQFLIEKYSLSLIPSISLMDTNYRPLQGTQVLAMGASKFINEKPLPAVPVEIETISEQLWEGSKFLNEEFTKNNLLTQRKNYPYPIIHLATHATFNRGKPSNSYIQLWGNEQIKLDQVRELGWSTPSVDLLVLSACRTAVGNREAELGFAGLAVAAGVKSALTSLWTVSDEGTLALMTEFYTHLNDAKIKSEALRQAQLAMLQGQVLITGGELRGSSTRGGVELPSAFANVNNQNLSHPYYWAGFTIVGSPW</sequence>
<dbReference type="eggNOG" id="COG4995">
    <property type="taxonomic scope" value="Bacteria"/>
</dbReference>
<keyword evidence="2" id="KW-0378">Hydrolase</keyword>
<keyword evidence="1" id="KW-0645">Protease</keyword>
<dbReference type="Pfam" id="PF12770">
    <property type="entry name" value="CHAT"/>
    <property type="match status" value="1"/>
</dbReference>
<dbReference type="InterPro" id="IPR002884">
    <property type="entry name" value="P_dom"/>
</dbReference>
<feature type="region of interest" description="Disordered" evidence="3">
    <location>
        <begin position="2846"/>
        <end position="2880"/>
    </location>
</feature>
<evidence type="ECO:0000259" key="5">
    <source>
        <dbReference type="PROSITE" id="PS51829"/>
    </source>
</evidence>
<dbReference type="PANTHER" id="PTHR10098">
    <property type="entry name" value="RAPSYN-RELATED"/>
    <property type="match status" value="1"/>
</dbReference>
<dbReference type="PROSITE" id="PS51829">
    <property type="entry name" value="P_HOMO_B"/>
    <property type="match status" value="1"/>
</dbReference>
<dbReference type="SUPFAM" id="SSF51126">
    <property type="entry name" value="Pectin lyase-like"/>
    <property type="match status" value="5"/>
</dbReference>
<accession>Q118Q8</accession>
<evidence type="ECO:0000256" key="2">
    <source>
        <dbReference type="ARBA" id="ARBA00022801"/>
    </source>
</evidence>
<gene>
    <name evidence="6" type="ordered locus">Tery_0570</name>
</gene>
<proteinExistence type="predicted"/>
<evidence type="ECO:0000313" key="6">
    <source>
        <dbReference type="EMBL" id="ABG50016.1"/>
    </source>
</evidence>
<dbReference type="InterPro" id="IPR008979">
    <property type="entry name" value="Galactose-bd-like_sf"/>
</dbReference>
<feature type="compositionally biased region" description="Low complexity" evidence="3">
    <location>
        <begin position="3080"/>
        <end position="3102"/>
    </location>
</feature>
<dbReference type="InterPro" id="IPR012334">
    <property type="entry name" value="Pectin_lyas_fold"/>
</dbReference>
<feature type="compositionally biased region" description="Low complexity" evidence="3">
    <location>
        <begin position="1432"/>
        <end position="1448"/>
    </location>
</feature>
<dbReference type="SMART" id="SM00912">
    <property type="entry name" value="Haemagg_act"/>
    <property type="match status" value="1"/>
</dbReference>
<reference evidence="6" key="1">
    <citation type="submission" date="2006-06" db="EMBL/GenBank/DDBJ databases">
        <title>Complete sequence of Trichodesmium erythraeum IMS101.</title>
        <authorList>
            <consortium name="US DOE Joint Genome Institute"/>
            <person name="Copeland A."/>
            <person name="Lucas S."/>
            <person name="Lapidus A."/>
            <person name="Barry K."/>
            <person name="Detter J.C."/>
            <person name="Glavina del Rio T."/>
            <person name="Hammon N."/>
            <person name="Israni S."/>
            <person name="Dalin E."/>
            <person name="Tice H."/>
            <person name="Pitluck S."/>
            <person name="Kiss H."/>
            <person name="Munk A.C."/>
            <person name="Brettin T."/>
            <person name="Bruce D."/>
            <person name="Han C."/>
            <person name="Tapia R."/>
            <person name="Gilna P."/>
            <person name="Schmutz J."/>
            <person name="Larimer F."/>
            <person name="Land M."/>
            <person name="Hauser L."/>
            <person name="Kyrpides N."/>
            <person name="Kim E."/>
            <person name="Richardson P."/>
        </authorList>
    </citation>
    <scope>NUCLEOTIDE SEQUENCE [LARGE SCALE GENOMIC DNA]</scope>
    <source>
        <strain evidence="6">IMS101</strain>
    </source>
</reference>
<feature type="region of interest" description="Disordered" evidence="3">
    <location>
        <begin position="2912"/>
        <end position="2978"/>
    </location>
</feature>
<name>Q118Q8_TRIEI</name>
<dbReference type="RefSeq" id="WP_011610410.1">
    <property type="nucleotide sequence ID" value="NC_008312.1"/>
</dbReference>
<dbReference type="Gene3D" id="2.160.20.10">
    <property type="entry name" value="Single-stranded right-handed beta-helix, Pectin lyase-like"/>
    <property type="match status" value="4"/>
</dbReference>
<dbReference type="KEGG" id="ter:Tery_0570"/>
<dbReference type="Pfam" id="PF05860">
    <property type="entry name" value="TPS"/>
    <property type="match status" value="1"/>
</dbReference>
<organism evidence="6">
    <name type="scientific">Trichodesmium erythraeum (strain IMS101)</name>
    <dbReference type="NCBI Taxonomy" id="203124"/>
    <lineage>
        <taxon>Bacteria</taxon>
        <taxon>Bacillati</taxon>
        <taxon>Cyanobacteriota</taxon>
        <taxon>Cyanophyceae</taxon>
        <taxon>Oscillatoriophycideae</taxon>
        <taxon>Oscillatoriales</taxon>
        <taxon>Microcoleaceae</taxon>
        <taxon>Trichodesmium</taxon>
    </lineage>
</organism>
<evidence type="ECO:0000256" key="4">
    <source>
        <dbReference type="SAM" id="SignalP"/>
    </source>
</evidence>
<dbReference type="GO" id="GO:0004252">
    <property type="term" value="F:serine-type endopeptidase activity"/>
    <property type="evidence" value="ECO:0007669"/>
    <property type="project" value="InterPro"/>
</dbReference>
<feature type="chain" id="PRO_5004180019" evidence="4">
    <location>
        <begin position="29"/>
        <end position="3535"/>
    </location>
</feature>
<evidence type="ECO:0000256" key="3">
    <source>
        <dbReference type="SAM" id="MobiDB-lite"/>
    </source>
</evidence>
<keyword evidence="4" id="KW-0732">Signal</keyword>
<dbReference type="InterPro" id="IPR011050">
    <property type="entry name" value="Pectin_lyase_fold/virulence"/>
</dbReference>
<feature type="domain" description="P/Homo B" evidence="5">
    <location>
        <begin position="971"/>
        <end position="1127"/>
    </location>
</feature>
<dbReference type="InterPro" id="IPR024983">
    <property type="entry name" value="CHAT_dom"/>
</dbReference>
<protein>
    <submittedName>
        <fullName evidence="6">Filamentous haemagglutinin family outer membrane protein</fullName>
    </submittedName>
</protein>
<dbReference type="Pfam" id="PF01483">
    <property type="entry name" value="P_proprotein"/>
    <property type="match status" value="1"/>
</dbReference>
<feature type="compositionally biased region" description="Low complexity" evidence="3">
    <location>
        <begin position="3029"/>
        <end position="3071"/>
    </location>
</feature>
<dbReference type="HOGENOM" id="CLU_224734_0_0_3"/>
<dbReference type="InterPro" id="IPR008638">
    <property type="entry name" value="FhaB/CdiA-like_TPS"/>
</dbReference>
<dbReference type="SUPFAM" id="SSF49785">
    <property type="entry name" value="Galactose-binding domain-like"/>
    <property type="match status" value="1"/>
</dbReference>
<feature type="region of interest" description="Disordered" evidence="3">
    <location>
        <begin position="1426"/>
        <end position="1448"/>
    </location>
</feature>
<evidence type="ECO:0000256" key="1">
    <source>
        <dbReference type="ARBA" id="ARBA00022670"/>
    </source>
</evidence>
<dbReference type="Gene3D" id="2.60.120.260">
    <property type="entry name" value="Galactose-binding domain-like"/>
    <property type="match status" value="1"/>
</dbReference>
<feature type="region of interest" description="Disordered" evidence="3">
    <location>
        <begin position="442"/>
        <end position="518"/>
    </location>
</feature>
<feature type="signal peptide" evidence="4">
    <location>
        <begin position="1"/>
        <end position="28"/>
    </location>
</feature>
<dbReference type="GO" id="GO:0006508">
    <property type="term" value="P:proteolysis"/>
    <property type="evidence" value="ECO:0007669"/>
    <property type="project" value="UniProtKB-KW"/>
</dbReference>